<comment type="caution">
    <text evidence="1">The sequence shown here is derived from an EMBL/GenBank/DDBJ whole genome shotgun (WGS) entry which is preliminary data.</text>
</comment>
<dbReference type="InterPro" id="IPR011002">
    <property type="entry name" value="FliG_a-hlx"/>
</dbReference>
<protein>
    <recommendedName>
        <fullName evidence="3">Flagellar motor switch protein FliG</fullName>
    </recommendedName>
</protein>
<reference evidence="1 2" key="1">
    <citation type="journal article" date="2014" name="Genome Announc.">
        <title>Draft Genome Sequence of Lysobacter capsici AZ78, a Bacterium Antagonistic to Plant-Pathogenic Oomycetes.</title>
        <authorList>
            <person name="Puopolo G."/>
            <person name="Sonego P."/>
            <person name="Engelen K."/>
            <person name="Pertot I."/>
        </authorList>
    </citation>
    <scope>NUCLEOTIDE SEQUENCE [LARGE SCALE GENOMIC DNA]</scope>
    <source>
        <strain evidence="1 2">AZ78</strain>
    </source>
</reference>
<evidence type="ECO:0000313" key="2">
    <source>
        <dbReference type="Proteomes" id="UP000023435"/>
    </source>
</evidence>
<sequence length="158" mass="17103">MSTLGERKSALLLLSLGASDQRQLLARLPAASARTIRALMHDLRRSQLPAAELADALLGDEMRGLTARTSLDVDQLVALSTTLPHAWFARVLSVWTGVDRNFCLALLDNRVAASVREELDRIGRMPPKLADALRAESLQLVSEAMAVPVAASPVRGRV</sequence>
<dbReference type="EMBL" id="JAJA02000001">
    <property type="protein sequence ID" value="KWS04073.1"/>
    <property type="molecule type" value="Genomic_DNA"/>
</dbReference>
<proteinExistence type="predicted"/>
<dbReference type="RefSeq" id="WP_036101683.1">
    <property type="nucleotide sequence ID" value="NZ_JAJA02000001.1"/>
</dbReference>
<organism evidence="1 2">
    <name type="scientific">Lysobacter capsici AZ78</name>
    <dbReference type="NCBI Taxonomy" id="1444315"/>
    <lineage>
        <taxon>Bacteria</taxon>
        <taxon>Pseudomonadati</taxon>
        <taxon>Pseudomonadota</taxon>
        <taxon>Gammaproteobacteria</taxon>
        <taxon>Lysobacterales</taxon>
        <taxon>Lysobacteraceae</taxon>
        <taxon>Lysobacter</taxon>
    </lineage>
</organism>
<evidence type="ECO:0008006" key="3">
    <source>
        <dbReference type="Google" id="ProtNLM"/>
    </source>
</evidence>
<dbReference type="Proteomes" id="UP000023435">
    <property type="component" value="Unassembled WGS sequence"/>
</dbReference>
<dbReference type="OrthoDB" id="9895973at2"/>
<dbReference type="AlphaFoldDB" id="A0A120AG60"/>
<keyword evidence="2" id="KW-1185">Reference proteome</keyword>
<name>A0A120AG60_9GAMM</name>
<accession>A0A120AG60</accession>
<gene>
    <name evidence="1" type="ORF">AZ78_1622</name>
</gene>
<dbReference type="SUPFAM" id="SSF48029">
    <property type="entry name" value="FliG"/>
    <property type="match status" value="1"/>
</dbReference>
<evidence type="ECO:0000313" key="1">
    <source>
        <dbReference type="EMBL" id="KWS04073.1"/>
    </source>
</evidence>